<dbReference type="GO" id="GO:0005634">
    <property type="term" value="C:nucleus"/>
    <property type="evidence" value="ECO:0007669"/>
    <property type="project" value="UniProtKB-SubCell"/>
</dbReference>
<dbReference type="Gene3D" id="4.10.1100.10">
    <property type="entry name" value="Transcription factor, SBP-box domain"/>
    <property type="match status" value="1"/>
</dbReference>
<dbReference type="OrthoDB" id="514967at2759"/>
<keyword evidence="2" id="KW-0479">Metal-binding</keyword>
<evidence type="ECO:0000256" key="8">
    <source>
        <dbReference type="ARBA" id="ARBA00023242"/>
    </source>
</evidence>
<gene>
    <name evidence="13" type="primary">LOC105043657</name>
</gene>
<keyword evidence="6" id="KW-0238">DNA-binding</keyword>
<feature type="domain" description="SBP-type" evidence="11">
    <location>
        <begin position="129"/>
        <end position="206"/>
    </location>
</feature>
<keyword evidence="4" id="KW-0862">Zinc</keyword>
<reference evidence="13" key="1">
    <citation type="submission" date="2025-08" db="UniProtKB">
        <authorList>
            <consortium name="RefSeq"/>
        </authorList>
    </citation>
    <scope>IDENTIFICATION</scope>
</reference>
<dbReference type="Proteomes" id="UP000504607">
    <property type="component" value="Chromosome 4"/>
</dbReference>
<comment type="subcellular location">
    <subcellularLocation>
        <location evidence="1">Nucleus</location>
    </subcellularLocation>
</comment>
<evidence type="ECO:0000256" key="5">
    <source>
        <dbReference type="ARBA" id="ARBA00023015"/>
    </source>
</evidence>
<evidence type="ECO:0000313" key="12">
    <source>
        <dbReference type="Proteomes" id="UP000504607"/>
    </source>
</evidence>
<evidence type="ECO:0000313" key="13">
    <source>
        <dbReference type="RefSeq" id="XP_010919590.1"/>
    </source>
</evidence>
<dbReference type="InterPro" id="IPR004333">
    <property type="entry name" value="SBP_dom"/>
</dbReference>
<dbReference type="GO" id="GO:0003677">
    <property type="term" value="F:DNA binding"/>
    <property type="evidence" value="ECO:0007669"/>
    <property type="project" value="UniProtKB-KW"/>
</dbReference>
<feature type="compositionally biased region" description="Basic residues" evidence="10">
    <location>
        <begin position="196"/>
        <end position="205"/>
    </location>
</feature>
<sequence length="366" mass="39671">MENGGVATKSGGQGAPSSWDIWELGNWSSAGIASASSSSTSSSSSSYYAHATAAASSSYCPPFSDPATMVPTAPGDHRQAQGPQYGLHNHHLTCLKLGKRQYYGEEGVAGGGNKRERLSSNPPAAAAAVPRCQVEGCNKALVDAKDYHKRHKVCEMHSKAPKVVVLGTEQRFCQQCSRFHVISEFDDSKRSCRRRLAGHNERRRKSTSDSIRNSSLVENTMMSSRFPYIPTSSGRALSLLSSKASPWVSASDLSSRSSAALRELIAENRAAVLARQLFSDRGGWHNVVSANQATLSYVPHQHQVPSQAQAQLTDGWNQFQEAGSHVTLDLMQVPSSSFEILSGRSKSKEDEECCEIWKSLEGTHVV</sequence>
<organism evidence="12 13">
    <name type="scientific">Elaeis guineensis var. tenera</name>
    <name type="common">Oil palm</name>
    <dbReference type="NCBI Taxonomy" id="51953"/>
    <lineage>
        <taxon>Eukaryota</taxon>
        <taxon>Viridiplantae</taxon>
        <taxon>Streptophyta</taxon>
        <taxon>Embryophyta</taxon>
        <taxon>Tracheophyta</taxon>
        <taxon>Spermatophyta</taxon>
        <taxon>Magnoliopsida</taxon>
        <taxon>Liliopsida</taxon>
        <taxon>Arecaceae</taxon>
        <taxon>Arecoideae</taxon>
        <taxon>Cocoseae</taxon>
        <taxon>Elaeidinae</taxon>
        <taxon>Elaeis</taxon>
    </lineage>
</organism>
<evidence type="ECO:0000256" key="7">
    <source>
        <dbReference type="ARBA" id="ARBA00023163"/>
    </source>
</evidence>
<keyword evidence="3 9" id="KW-0863">Zinc-finger</keyword>
<dbReference type="AlphaFoldDB" id="A0A6I9R4Q6"/>
<dbReference type="KEGG" id="egu:105043657"/>
<dbReference type="FunFam" id="4.10.1100.10:FF:000001">
    <property type="entry name" value="Squamosa promoter-binding-like protein 14"/>
    <property type="match status" value="1"/>
</dbReference>
<dbReference type="GO" id="GO:0008270">
    <property type="term" value="F:zinc ion binding"/>
    <property type="evidence" value="ECO:0007669"/>
    <property type="project" value="UniProtKB-KW"/>
</dbReference>
<dbReference type="SUPFAM" id="SSF103612">
    <property type="entry name" value="SBT domain"/>
    <property type="match status" value="1"/>
</dbReference>
<evidence type="ECO:0000256" key="3">
    <source>
        <dbReference type="ARBA" id="ARBA00022771"/>
    </source>
</evidence>
<proteinExistence type="predicted"/>
<dbReference type="InterPro" id="IPR036893">
    <property type="entry name" value="SBP_sf"/>
</dbReference>
<evidence type="ECO:0000256" key="9">
    <source>
        <dbReference type="PROSITE-ProRule" id="PRU00470"/>
    </source>
</evidence>
<evidence type="ECO:0000256" key="10">
    <source>
        <dbReference type="SAM" id="MobiDB-lite"/>
    </source>
</evidence>
<dbReference type="RefSeq" id="XP_010919590.1">
    <property type="nucleotide sequence ID" value="XM_010921288.3"/>
</dbReference>
<accession>A0A6I9R4Q6</accession>
<name>A0A6I9R4Q6_ELAGV</name>
<keyword evidence="5" id="KW-0805">Transcription regulation</keyword>
<evidence type="ECO:0000256" key="4">
    <source>
        <dbReference type="ARBA" id="ARBA00022833"/>
    </source>
</evidence>
<evidence type="ECO:0000256" key="2">
    <source>
        <dbReference type="ARBA" id="ARBA00022723"/>
    </source>
</evidence>
<evidence type="ECO:0000256" key="6">
    <source>
        <dbReference type="ARBA" id="ARBA00023125"/>
    </source>
</evidence>
<protein>
    <submittedName>
        <fullName evidence="13">Squamosa promoter-binding-like protein 7</fullName>
    </submittedName>
</protein>
<dbReference type="PANTHER" id="PTHR31251">
    <property type="entry name" value="SQUAMOSA PROMOTER-BINDING-LIKE PROTEIN 4"/>
    <property type="match status" value="1"/>
</dbReference>
<dbReference type="GeneID" id="105043657"/>
<feature type="region of interest" description="Disordered" evidence="10">
    <location>
        <begin position="196"/>
        <end position="216"/>
    </location>
</feature>
<keyword evidence="7" id="KW-0804">Transcription</keyword>
<dbReference type="PROSITE" id="PS51141">
    <property type="entry name" value="ZF_SBP"/>
    <property type="match status" value="1"/>
</dbReference>
<evidence type="ECO:0000259" key="11">
    <source>
        <dbReference type="PROSITE" id="PS51141"/>
    </source>
</evidence>
<dbReference type="FunCoup" id="A0A6I9R4Q6">
    <property type="interactions" value="3"/>
</dbReference>
<evidence type="ECO:0000256" key="1">
    <source>
        <dbReference type="ARBA" id="ARBA00004123"/>
    </source>
</evidence>
<keyword evidence="12" id="KW-1185">Reference proteome</keyword>
<dbReference type="InterPro" id="IPR044817">
    <property type="entry name" value="SBP-like"/>
</dbReference>
<dbReference type="Pfam" id="PF03110">
    <property type="entry name" value="SBP"/>
    <property type="match status" value="1"/>
</dbReference>
<dbReference type="PANTHER" id="PTHR31251:SF180">
    <property type="entry name" value="SBP-TYPE DOMAIN-CONTAINING PROTEIN"/>
    <property type="match status" value="1"/>
</dbReference>
<keyword evidence="8" id="KW-0539">Nucleus</keyword>
<dbReference type="InParanoid" id="A0A6I9R4Q6"/>